<sequence>MSGVTRLPLHAAALCLPALLVAGCSGAPEEAEPATTVPAAWLDDAAEGWPGSAGHGSSAPVLSGDDCVLTDEVVARGATARTDLSGWGPYGDDASADDAYRYVCEFRGDDLSAQLQLIQAGSPTDAGATVDLFLDQRTTSDQENEASTVQVAGVDVHVNHRWYPGPGYGEATALFHDEDADALVQLEVSSLDEDAFEAYTAQQVADDLMEQLGRA</sequence>
<comment type="caution">
    <text evidence="2">The sequence shown here is derived from an EMBL/GenBank/DDBJ whole genome shotgun (WGS) entry which is preliminary data.</text>
</comment>
<organism evidence="2 3">
    <name type="scientific">Cellulomonas algicola</name>
    <dbReference type="NCBI Taxonomy" id="2071633"/>
    <lineage>
        <taxon>Bacteria</taxon>
        <taxon>Bacillati</taxon>
        <taxon>Actinomycetota</taxon>
        <taxon>Actinomycetes</taxon>
        <taxon>Micrococcales</taxon>
        <taxon>Cellulomonadaceae</taxon>
        <taxon>Cellulomonas</taxon>
    </lineage>
</organism>
<evidence type="ECO:0000313" key="3">
    <source>
        <dbReference type="Proteomes" id="UP000288246"/>
    </source>
</evidence>
<name>A0A401UVA5_9CELL</name>
<feature type="signal peptide" evidence="1">
    <location>
        <begin position="1"/>
        <end position="27"/>
    </location>
</feature>
<keyword evidence="3" id="KW-1185">Reference proteome</keyword>
<dbReference type="EMBL" id="BHYL01000015">
    <property type="protein sequence ID" value="GCD18607.1"/>
    <property type="molecule type" value="Genomic_DNA"/>
</dbReference>
<evidence type="ECO:0008006" key="4">
    <source>
        <dbReference type="Google" id="ProtNLM"/>
    </source>
</evidence>
<gene>
    <name evidence="2" type="ORF">CTKZ_01690</name>
</gene>
<evidence type="ECO:0000313" key="2">
    <source>
        <dbReference type="EMBL" id="GCD18607.1"/>
    </source>
</evidence>
<proteinExistence type="predicted"/>
<feature type="chain" id="PRO_5019322027" description="DUF3558 domain-containing protein" evidence="1">
    <location>
        <begin position="28"/>
        <end position="215"/>
    </location>
</feature>
<dbReference type="Proteomes" id="UP000288246">
    <property type="component" value="Unassembled WGS sequence"/>
</dbReference>
<dbReference type="AlphaFoldDB" id="A0A401UVA5"/>
<evidence type="ECO:0000256" key="1">
    <source>
        <dbReference type="SAM" id="SignalP"/>
    </source>
</evidence>
<dbReference type="PROSITE" id="PS51257">
    <property type="entry name" value="PROKAR_LIPOPROTEIN"/>
    <property type="match status" value="1"/>
</dbReference>
<protein>
    <recommendedName>
        <fullName evidence="4">DUF3558 domain-containing protein</fullName>
    </recommendedName>
</protein>
<reference evidence="2 3" key="1">
    <citation type="submission" date="2018-11" db="EMBL/GenBank/DDBJ databases">
        <title>Draft genome sequence of Cellulomonas takizawaensis strain TKZ-21.</title>
        <authorList>
            <person name="Yamamura H."/>
            <person name="Hayashi T."/>
            <person name="Hamada M."/>
            <person name="Serisawa Y."/>
            <person name="Matsuyama K."/>
            <person name="Nakagawa Y."/>
            <person name="Otoguro M."/>
            <person name="Yanagida F."/>
            <person name="Hayakawa M."/>
        </authorList>
    </citation>
    <scope>NUCLEOTIDE SEQUENCE [LARGE SCALE GENOMIC DNA]</scope>
    <source>
        <strain evidence="2 3">TKZ-21</strain>
    </source>
</reference>
<accession>A0A401UVA5</accession>
<keyword evidence="1" id="KW-0732">Signal</keyword>